<sequence length="163" mass="18622">MPFSEVLVTPAEFLSSAIKFVAISDQIQDEWKLYENTEIHKSYIKKDTFLTAKDCVYKAEFVIFYNLSYGVPGFSFNVWDSSGSFLSLEGIRQLSLLDINQEDFYSVITQQEHPVLCRPYFVMHPCHTEVHLASLKESKNCIVTILGLITPLIPLKLPFAYGL</sequence>
<dbReference type="PANTHER" id="PTHR14957">
    <property type="entry name" value="UBIQUITIN-LIKE-CONJUGATING ENZYME ATG10"/>
    <property type="match status" value="1"/>
</dbReference>
<evidence type="ECO:0000313" key="8">
    <source>
        <dbReference type="Proteomes" id="UP000324832"/>
    </source>
</evidence>
<dbReference type="InterPro" id="IPR007135">
    <property type="entry name" value="Atg3/Atg10"/>
</dbReference>
<dbReference type="Gene3D" id="3.30.1460.50">
    <property type="match status" value="1"/>
</dbReference>
<dbReference type="GO" id="GO:0061651">
    <property type="term" value="F:Atg12 conjugating enzyme activity"/>
    <property type="evidence" value="ECO:0007669"/>
    <property type="project" value="TreeGrafter"/>
</dbReference>
<comment type="similarity">
    <text evidence="1">Belongs to the ATG10 family.</text>
</comment>
<evidence type="ECO:0000256" key="3">
    <source>
        <dbReference type="ARBA" id="ARBA00022679"/>
    </source>
</evidence>
<accession>A0A5E4PTA0</accession>
<keyword evidence="5" id="KW-0072">Autophagy</keyword>
<gene>
    <name evidence="7" type="ORF">LSINAPIS_LOCUS2392</name>
</gene>
<name>A0A5E4PTA0_9NEOP</name>
<dbReference type="GO" id="GO:0032446">
    <property type="term" value="P:protein modification by small protein conjugation"/>
    <property type="evidence" value="ECO:0007669"/>
    <property type="project" value="TreeGrafter"/>
</dbReference>
<dbReference type="AlphaFoldDB" id="A0A5E4PTA0"/>
<dbReference type="EMBL" id="FZQP02000472">
    <property type="protein sequence ID" value="VVC89210.1"/>
    <property type="molecule type" value="Genomic_DNA"/>
</dbReference>
<keyword evidence="8" id="KW-1185">Reference proteome</keyword>
<proteinExistence type="inferred from homology"/>
<evidence type="ECO:0000256" key="2">
    <source>
        <dbReference type="ARBA" id="ARBA00021099"/>
    </source>
</evidence>
<dbReference type="GO" id="GO:0000045">
    <property type="term" value="P:autophagosome assembly"/>
    <property type="evidence" value="ECO:0007669"/>
    <property type="project" value="TreeGrafter"/>
</dbReference>
<dbReference type="GO" id="GO:0005829">
    <property type="term" value="C:cytosol"/>
    <property type="evidence" value="ECO:0007669"/>
    <property type="project" value="TreeGrafter"/>
</dbReference>
<keyword evidence="4" id="KW-0833">Ubl conjugation pathway</keyword>
<evidence type="ECO:0000256" key="5">
    <source>
        <dbReference type="ARBA" id="ARBA00023006"/>
    </source>
</evidence>
<evidence type="ECO:0000256" key="1">
    <source>
        <dbReference type="ARBA" id="ARBA00005696"/>
    </source>
</evidence>
<dbReference type="Pfam" id="PF03987">
    <property type="entry name" value="Autophagy_act_C"/>
    <property type="match status" value="1"/>
</dbReference>
<protein>
    <recommendedName>
        <fullName evidence="2">Ubiquitin-like-conjugating enzyme ATG10</fullName>
    </recommendedName>
    <alternativeName>
        <fullName evidence="6">Autophagy-related protein 10</fullName>
    </alternativeName>
</protein>
<organism evidence="7 8">
    <name type="scientific">Leptidea sinapis</name>
    <dbReference type="NCBI Taxonomy" id="189913"/>
    <lineage>
        <taxon>Eukaryota</taxon>
        <taxon>Metazoa</taxon>
        <taxon>Ecdysozoa</taxon>
        <taxon>Arthropoda</taxon>
        <taxon>Hexapoda</taxon>
        <taxon>Insecta</taxon>
        <taxon>Pterygota</taxon>
        <taxon>Neoptera</taxon>
        <taxon>Endopterygota</taxon>
        <taxon>Lepidoptera</taxon>
        <taxon>Glossata</taxon>
        <taxon>Ditrysia</taxon>
        <taxon>Papilionoidea</taxon>
        <taxon>Pieridae</taxon>
        <taxon>Dismorphiinae</taxon>
        <taxon>Leptidea</taxon>
    </lineage>
</organism>
<dbReference type="Proteomes" id="UP000324832">
    <property type="component" value="Unassembled WGS sequence"/>
</dbReference>
<evidence type="ECO:0000256" key="6">
    <source>
        <dbReference type="ARBA" id="ARBA00029833"/>
    </source>
</evidence>
<keyword evidence="3" id="KW-0808">Transferase</keyword>
<dbReference type="PANTHER" id="PTHR14957:SF1">
    <property type="entry name" value="UBIQUITIN-LIKE-CONJUGATING ENZYME ATG10"/>
    <property type="match status" value="1"/>
</dbReference>
<evidence type="ECO:0000313" key="7">
    <source>
        <dbReference type="EMBL" id="VVC89210.1"/>
    </source>
</evidence>
<evidence type="ECO:0000256" key="4">
    <source>
        <dbReference type="ARBA" id="ARBA00022786"/>
    </source>
</evidence>
<reference evidence="7 8" key="1">
    <citation type="submission" date="2017-07" db="EMBL/GenBank/DDBJ databases">
        <authorList>
            <person name="Talla V."/>
            <person name="Backstrom N."/>
        </authorList>
    </citation>
    <scope>NUCLEOTIDE SEQUENCE [LARGE SCALE GENOMIC DNA]</scope>
</reference>
<dbReference type="GO" id="GO:0000422">
    <property type="term" value="P:autophagy of mitochondrion"/>
    <property type="evidence" value="ECO:0007669"/>
    <property type="project" value="TreeGrafter"/>
</dbReference>